<dbReference type="EMBL" id="JARIHO010000007">
    <property type="protein sequence ID" value="KAJ7358147.1"/>
    <property type="molecule type" value="Genomic_DNA"/>
</dbReference>
<feature type="compositionally biased region" description="Basic and acidic residues" evidence="1">
    <location>
        <begin position="772"/>
        <end position="787"/>
    </location>
</feature>
<feature type="compositionally biased region" description="Acidic residues" evidence="1">
    <location>
        <begin position="762"/>
        <end position="771"/>
    </location>
</feature>
<evidence type="ECO:0000313" key="2">
    <source>
        <dbReference type="EMBL" id="KAJ7358147.1"/>
    </source>
</evidence>
<dbReference type="AlphaFoldDB" id="A0AAD7AGK1"/>
<feature type="region of interest" description="Disordered" evidence="1">
    <location>
        <begin position="709"/>
        <end position="787"/>
    </location>
</feature>
<accession>A0AAD7AGK1</accession>
<dbReference type="Pfam" id="PF18758">
    <property type="entry name" value="KDZ"/>
    <property type="match status" value="1"/>
</dbReference>
<dbReference type="Proteomes" id="UP001218218">
    <property type="component" value="Unassembled WGS sequence"/>
</dbReference>
<gene>
    <name evidence="2" type="ORF">DFH08DRAFT_953333</name>
</gene>
<organism evidence="2 3">
    <name type="scientific">Mycena albidolilacea</name>
    <dbReference type="NCBI Taxonomy" id="1033008"/>
    <lineage>
        <taxon>Eukaryota</taxon>
        <taxon>Fungi</taxon>
        <taxon>Dikarya</taxon>
        <taxon>Basidiomycota</taxon>
        <taxon>Agaricomycotina</taxon>
        <taxon>Agaricomycetes</taxon>
        <taxon>Agaricomycetidae</taxon>
        <taxon>Agaricales</taxon>
        <taxon>Marasmiineae</taxon>
        <taxon>Mycenaceae</taxon>
        <taxon>Mycena</taxon>
    </lineage>
</organism>
<protein>
    <recommendedName>
        <fullName evidence="4">CxC2-like cysteine cluster KDZ transposase-associated domain-containing protein</fullName>
    </recommendedName>
</protein>
<evidence type="ECO:0008006" key="4">
    <source>
        <dbReference type="Google" id="ProtNLM"/>
    </source>
</evidence>
<proteinExistence type="predicted"/>
<evidence type="ECO:0000256" key="1">
    <source>
        <dbReference type="SAM" id="MobiDB-lite"/>
    </source>
</evidence>
<feature type="region of interest" description="Disordered" evidence="1">
    <location>
        <begin position="573"/>
        <end position="594"/>
    </location>
</feature>
<reference evidence="2" key="1">
    <citation type="submission" date="2023-03" db="EMBL/GenBank/DDBJ databases">
        <title>Massive genome expansion in bonnet fungi (Mycena s.s.) driven by repeated elements and novel gene families across ecological guilds.</title>
        <authorList>
            <consortium name="Lawrence Berkeley National Laboratory"/>
            <person name="Harder C.B."/>
            <person name="Miyauchi S."/>
            <person name="Viragh M."/>
            <person name="Kuo A."/>
            <person name="Thoen E."/>
            <person name="Andreopoulos B."/>
            <person name="Lu D."/>
            <person name="Skrede I."/>
            <person name="Drula E."/>
            <person name="Henrissat B."/>
            <person name="Morin E."/>
            <person name="Kohler A."/>
            <person name="Barry K."/>
            <person name="LaButti K."/>
            <person name="Morin E."/>
            <person name="Salamov A."/>
            <person name="Lipzen A."/>
            <person name="Mereny Z."/>
            <person name="Hegedus B."/>
            <person name="Baldrian P."/>
            <person name="Stursova M."/>
            <person name="Weitz H."/>
            <person name="Taylor A."/>
            <person name="Grigoriev I.V."/>
            <person name="Nagy L.G."/>
            <person name="Martin F."/>
            <person name="Kauserud H."/>
        </authorList>
    </citation>
    <scope>NUCLEOTIDE SEQUENCE</scope>
    <source>
        <strain evidence="2">CBHHK002</strain>
    </source>
</reference>
<comment type="caution">
    <text evidence="2">The sequence shown here is derived from an EMBL/GenBank/DDBJ whole genome shotgun (WGS) entry which is preliminary data.</text>
</comment>
<keyword evidence="3" id="KW-1185">Reference proteome</keyword>
<sequence>MLLVCKAKPPAYHFFNVLAKITDNTGSSAFKCRYQLALRVVQQWQNLRALKRGGMGNDPDRRASETCEGELTVYCLACPKAGVNLPEGWEKTPVEMRYLYTIFVAIDACFRLKRKKISTWLADPSLQDGWAYFVRSFTYEDFVKTLGEQKEMSTCTGLAALDHANTKYSQGYGNMDYAVASAWKHFASLMFFLLLYDIMCQWSKNLKERLLKLPPALRFHLAQFFVKFVIPKLHILGHLRICQEIFLLLLILGQMGASTREMGPGSRQDTLDDFWHYWNWNKVVGMGSTLRTRLLKATKELARQSEALRDFTQAQQDDAPAWKQAVDDFELGTLTVNPYEVPESGVTLRTIELELTREVQEREQASNLVQDAVEDTMMEYLMLGLEIEGQQRQLAADLSANKLPTSKELTDFVTRRTRISRQIKKLRVLQRKYSPGALQRLSTSAEPVDQAEAERTPLFLPSALSQAESLAPLSAPGLALAEARLRDAQCNESLGNIRHGLIVKKRLQTYRTLSSCQQHQNTRSRGLVDGQQRKVDLGAATYRQAHAARLALGHIAGASGWRLLEKGDLRLPEDEEEAKRRKQRAMKGKRKEAAQVNENGEVRGVPGMGEKNRLVSWIWLSAGSSGGVVEPEMHTCVRAEWCKVYAQCEEVEGGGASPARRDAAHYSGKIVYEPVHLQGAMAFAAKQAVVQRKLATRFRQLWRQLTDRISGPDEGASSQSSGIDKDGIAGGGEETDDEYGRQSTSEEEPVAGGSGGVPVASDGEEDEEEDGEGRADRDADTDTRRAEMDKLLAMHALLEEL</sequence>
<evidence type="ECO:0000313" key="3">
    <source>
        <dbReference type="Proteomes" id="UP001218218"/>
    </source>
</evidence>
<feature type="compositionally biased region" description="Basic residues" evidence="1">
    <location>
        <begin position="580"/>
        <end position="590"/>
    </location>
</feature>
<dbReference type="InterPro" id="IPR040521">
    <property type="entry name" value="KDZ"/>
</dbReference>
<name>A0AAD7AGK1_9AGAR</name>